<gene>
    <name evidence="1" type="ORF">O3P69_018586</name>
</gene>
<name>A0AAW0T210_SCYPA</name>
<evidence type="ECO:0000313" key="1">
    <source>
        <dbReference type="EMBL" id="KAK8381598.1"/>
    </source>
</evidence>
<reference evidence="1 2" key="1">
    <citation type="submission" date="2023-03" db="EMBL/GenBank/DDBJ databases">
        <title>High-quality genome of Scylla paramamosain provides insights in environmental adaptation.</title>
        <authorList>
            <person name="Zhang L."/>
        </authorList>
    </citation>
    <scope>NUCLEOTIDE SEQUENCE [LARGE SCALE GENOMIC DNA]</scope>
    <source>
        <strain evidence="1">LZ_2023a</strain>
        <tissue evidence="1">Muscle</tissue>
    </source>
</reference>
<evidence type="ECO:0000313" key="2">
    <source>
        <dbReference type="Proteomes" id="UP001487740"/>
    </source>
</evidence>
<organism evidence="1 2">
    <name type="scientific">Scylla paramamosain</name>
    <name type="common">Mud crab</name>
    <dbReference type="NCBI Taxonomy" id="85552"/>
    <lineage>
        <taxon>Eukaryota</taxon>
        <taxon>Metazoa</taxon>
        <taxon>Ecdysozoa</taxon>
        <taxon>Arthropoda</taxon>
        <taxon>Crustacea</taxon>
        <taxon>Multicrustacea</taxon>
        <taxon>Malacostraca</taxon>
        <taxon>Eumalacostraca</taxon>
        <taxon>Eucarida</taxon>
        <taxon>Decapoda</taxon>
        <taxon>Pleocyemata</taxon>
        <taxon>Brachyura</taxon>
        <taxon>Eubrachyura</taxon>
        <taxon>Portunoidea</taxon>
        <taxon>Portunidae</taxon>
        <taxon>Portuninae</taxon>
        <taxon>Scylla</taxon>
    </lineage>
</organism>
<dbReference type="EMBL" id="JARAKH010000040">
    <property type="protein sequence ID" value="KAK8381598.1"/>
    <property type="molecule type" value="Genomic_DNA"/>
</dbReference>
<dbReference type="Proteomes" id="UP001487740">
    <property type="component" value="Unassembled WGS sequence"/>
</dbReference>
<comment type="caution">
    <text evidence="1">The sequence shown here is derived from an EMBL/GenBank/DDBJ whole genome shotgun (WGS) entry which is preliminary data.</text>
</comment>
<sequence length="98" mass="11167">MRPEPDKGGYRGSDAEMKDACTRLVTNKTFGTFLSSKIALVFQARSSVKPRWRYYEDQGQKLTQPLPLIVRTKLLWAYKGRTRPVGFSSVSPWLRVSG</sequence>
<dbReference type="AlphaFoldDB" id="A0AAW0T210"/>
<protein>
    <submittedName>
        <fullName evidence="1">Uncharacterized protein</fullName>
    </submittedName>
</protein>
<keyword evidence="2" id="KW-1185">Reference proteome</keyword>
<proteinExistence type="predicted"/>
<accession>A0AAW0T210</accession>